<name>A0A7Y6UPV3_9HYPH</name>
<proteinExistence type="inferred from homology"/>
<comment type="caution">
    <text evidence="9">The sequence shown here is derived from an EMBL/GenBank/DDBJ whole genome shotgun (WGS) entry which is preliminary data.</text>
</comment>
<dbReference type="CDD" id="cd11386">
    <property type="entry name" value="MCP_signal"/>
    <property type="match status" value="1"/>
</dbReference>
<dbReference type="PRINTS" id="PR00260">
    <property type="entry name" value="CHEMTRNSDUCR"/>
</dbReference>
<dbReference type="InterPro" id="IPR051310">
    <property type="entry name" value="MCP_chemotaxis"/>
</dbReference>
<dbReference type="InterPro" id="IPR001610">
    <property type="entry name" value="PAC"/>
</dbReference>
<dbReference type="Gene3D" id="1.10.287.950">
    <property type="entry name" value="Methyl-accepting chemotaxis protein"/>
    <property type="match status" value="1"/>
</dbReference>
<dbReference type="RefSeq" id="WP_176354472.1">
    <property type="nucleotide sequence ID" value="NZ_JABWDU010000004.1"/>
</dbReference>
<dbReference type="InterPro" id="IPR013655">
    <property type="entry name" value="PAS_fold_3"/>
</dbReference>
<dbReference type="PROSITE" id="PS50111">
    <property type="entry name" value="CHEMOTAXIS_TRANSDUC_2"/>
    <property type="match status" value="1"/>
</dbReference>
<evidence type="ECO:0000259" key="5">
    <source>
        <dbReference type="PROSITE" id="PS50111"/>
    </source>
</evidence>
<feature type="domain" description="HAMP" evidence="8">
    <location>
        <begin position="244"/>
        <end position="296"/>
    </location>
</feature>
<evidence type="ECO:0000256" key="4">
    <source>
        <dbReference type="PROSITE-ProRule" id="PRU00284"/>
    </source>
</evidence>
<feature type="domain" description="PAC" evidence="7">
    <location>
        <begin position="201"/>
        <end position="255"/>
    </location>
</feature>
<dbReference type="InterPro" id="IPR003660">
    <property type="entry name" value="HAMP_dom"/>
</dbReference>
<dbReference type="CDD" id="cd00130">
    <property type="entry name" value="PAS"/>
    <property type="match status" value="2"/>
</dbReference>
<dbReference type="AlphaFoldDB" id="A0A7Y6UPV3"/>
<dbReference type="SMART" id="SM00091">
    <property type="entry name" value="PAS"/>
    <property type="match status" value="2"/>
</dbReference>
<dbReference type="SUPFAM" id="SSF58104">
    <property type="entry name" value="Methyl-accepting chemotaxis protein (MCP) signaling domain"/>
    <property type="match status" value="1"/>
</dbReference>
<dbReference type="InterPro" id="IPR004090">
    <property type="entry name" value="Chemotax_Me-accpt_rcpt"/>
</dbReference>
<dbReference type="PROSITE" id="PS50113">
    <property type="entry name" value="PAC"/>
    <property type="match status" value="1"/>
</dbReference>
<dbReference type="GO" id="GO:0004888">
    <property type="term" value="F:transmembrane signaling receptor activity"/>
    <property type="evidence" value="ECO:0007669"/>
    <property type="project" value="InterPro"/>
</dbReference>
<dbReference type="PROSITE" id="PS50885">
    <property type="entry name" value="HAMP"/>
    <property type="match status" value="1"/>
</dbReference>
<dbReference type="GO" id="GO:0007165">
    <property type="term" value="P:signal transduction"/>
    <property type="evidence" value="ECO:0007669"/>
    <property type="project" value="UniProtKB-KW"/>
</dbReference>
<accession>A0A7Y6UPV3</accession>
<dbReference type="SMART" id="SM00086">
    <property type="entry name" value="PAC"/>
    <property type="match status" value="2"/>
</dbReference>
<dbReference type="InterPro" id="IPR000014">
    <property type="entry name" value="PAS"/>
</dbReference>
<dbReference type="FunFam" id="1.10.287.950:FF:000001">
    <property type="entry name" value="Methyl-accepting chemotaxis sensory transducer"/>
    <property type="match status" value="1"/>
</dbReference>
<sequence length="594" mass="64538">MFSFGRSLDSRQIVAALSKSQAMIQFDLTGKILTANENFCQALGYTLQEIVGQHHRMFCAPDYVQTQEYRDFWARLGRGEFDANAYKRLAKGGREIWIQATYNPVFHNGKPYKVVKLASDITAAKIKANEDGGKLDAISKSQAVIEFTPSGEIVTANENFCNALGYSLKEIQGRHHSMFCDPAYVQGSEYAEFWKKLAAGEFISNEFVRYGKSGKEIWIQAAYNPIRDTNGKVYKVVKFATDVSERMGAIKALGDGLQALAEGDLTHSLPTPFVPSMEAVRTDFNGAIDRLCRAMRTVGDNANAIASGAREIRSAADDLSKRTEQQAASVEETAAALDEITTTVADSSRRAEEAGGLVAKTKAGAERSGSVVKSAIGAMDQIEQSSREISNIIGVIDDIAFQTNLLALNAGVEAARAGEAGKGFAVVAQEVRELAQRSAQAAKEIKALITTSSDHVKNGVSLVGQTGAALEEILVQVQEINLNVSAIVEAAREQSTGLKEINQAVNQMDQATQQNAAMVEESTAASHNMSREAEALHALLRQFQIGQETAQIEMPRYGEDRQQTTRMHTPARTLRGGQRQALAVAPTNDGWQNF</sequence>
<dbReference type="SUPFAM" id="SSF55785">
    <property type="entry name" value="PYP-like sensor domain (PAS domain)"/>
    <property type="match status" value="2"/>
</dbReference>
<keyword evidence="4" id="KW-0807">Transducer</keyword>
<reference evidence="9 10" key="1">
    <citation type="submission" date="2020-06" db="EMBL/GenBank/DDBJ databases">
        <authorList>
            <person name="Grouzdev D.S."/>
        </authorList>
    </citation>
    <scope>NUCLEOTIDE SEQUENCE [LARGE SCALE GENOMIC DNA]</scope>
    <source>
        <strain evidence="9 10">HO-A22</strain>
    </source>
</reference>
<evidence type="ECO:0000256" key="3">
    <source>
        <dbReference type="ARBA" id="ARBA00029447"/>
    </source>
</evidence>
<dbReference type="Proteomes" id="UP000520198">
    <property type="component" value="Unassembled WGS sequence"/>
</dbReference>
<dbReference type="Pfam" id="PF00015">
    <property type="entry name" value="MCPsignal"/>
    <property type="match status" value="1"/>
</dbReference>
<dbReference type="Pfam" id="PF08447">
    <property type="entry name" value="PAS_3"/>
    <property type="match status" value="2"/>
</dbReference>
<dbReference type="InterPro" id="IPR035965">
    <property type="entry name" value="PAS-like_dom_sf"/>
</dbReference>
<dbReference type="InterPro" id="IPR004089">
    <property type="entry name" value="MCPsignal_dom"/>
</dbReference>
<keyword evidence="2" id="KW-0145">Chemotaxis</keyword>
<dbReference type="PANTHER" id="PTHR43531:SF11">
    <property type="entry name" value="METHYL-ACCEPTING CHEMOTAXIS PROTEIN 3"/>
    <property type="match status" value="1"/>
</dbReference>
<evidence type="ECO:0000313" key="10">
    <source>
        <dbReference type="Proteomes" id="UP000520198"/>
    </source>
</evidence>
<protein>
    <submittedName>
        <fullName evidence="9">PAS domain-containing methyl-accepting chemotaxis protein</fullName>
    </submittedName>
</protein>
<comment type="similarity">
    <text evidence="3">Belongs to the methyl-accepting chemotaxis (MCP) protein family.</text>
</comment>
<evidence type="ECO:0000256" key="1">
    <source>
        <dbReference type="ARBA" id="ARBA00004370"/>
    </source>
</evidence>
<feature type="domain" description="Methyl-accepting transducer" evidence="5">
    <location>
        <begin position="301"/>
        <end position="530"/>
    </location>
</feature>
<comment type="subcellular location">
    <subcellularLocation>
        <location evidence="1">Membrane</location>
    </subcellularLocation>
</comment>
<evidence type="ECO:0000259" key="6">
    <source>
        <dbReference type="PROSITE" id="PS50112"/>
    </source>
</evidence>
<evidence type="ECO:0000259" key="7">
    <source>
        <dbReference type="PROSITE" id="PS50113"/>
    </source>
</evidence>
<dbReference type="Gene3D" id="3.30.450.20">
    <property type="entry name" value="PAS domain"/>
    <property type="match status" value="2"/>
</dbReference>
<evidence type="ECO:0000256" key="2">
    <source>
        <dbReference type="ARBA" id="ARBA00022500"/>
    </source>
</evidence>
<feature type="domain" description="PAS" evidence="6">
    <location>
        <begin position="9"/>
        <end position="53"/>
    </location>
</feature>
<keyword evidence="10" id="KW-1185">Reference proteome</keyword>
<dbReference type="SMART" id="SM00283">
    <property type="entry name" value="MA"/>
    <property type="match status" value="1"/>
</dbReference>
<evidence type="ECO:0000259" key="8">
    <source>
        <dbReference type="PROSITE" id="PS50885"/>
    </source>
</evidence>
<dbReference type="NCBIfam" id="TIGR00229">
    <property type="entry name" value="sensory_box"/>
    <property type="match status" value="2"/>
</dbReference>
<evidence type="ECO:0000313" key="9">
    <source>
        <dbReference type="EMBL" id="NVD40998.1"/>
    </source>
</evidence>
<dbReference type="PANTHER" id="PTHR43531">
    <property type="entry name" value="PROTEIN ICFG"/>
    <property type="match status" value="1"/>
</dbReference>
<gene>
    <name evidence="9" type="ORF">HT585_19165</name>
</gene>
<dbReference type="InterPro" id="IPR000700">
    <property type="entry name" value="PAS-assoc_C"/>
</dbReference>
<dbReference type="EMBL" id="JABWDU010000004">
    <property type="protein sequence ID" value="NVD40998.1"/>
    <property type="molecule type" value="Genomic_DNA"/>
</dbReference>
<organism evidence="9 10">
    <name type="scientific">Ensifer oleiphilus</name>
    <dbReference type="NCBI Taxonomy" id="2742698"/>
    <lineage>
        <taxon>Bacteria</taxon>
        <taxon>Pseudomonadati</taxon>
        <taxon>Pseudomonadota</taxon>
        <taxon>Alphaproteobacteria</taxon>
        <taxon>Hyphomicrobiales</taxon>
        <taxon>Rhizobiaceae</taxon>
        <taxon>Sinorhizobium/Ensifer group</taxon>
        <taxon>Ensifer</taxon>
    </lineage>
</organism>
<dbReference type="GO" id="GO:0006935">
    <property type="term" value="P:chemotaxis"/>
    <property type="evidence" value="ECO:0007669"/>
    <property type="project" value="UniProtKB-KW"/>
</dbReference>
<dbReference type="GO" id="GO:0016020">
    <property type="term" value="C:membrane"/>
    <property type="evidence" value="ECO:0007669"/>
    <property type="project" value="UniProtKB-SubCell"/>
</dbReference>
<dbReference type="PROSITE" id="PS50112">
    <property type="entry name" value="PAS"/>
    <property type="match status" value="1"/>
</dbReference>